<dbReference type="EMBL" id="KB706581">
    <property type="protein sequence ID" value="EMR66828.1"/>
    <property type="molecule type" value="Genomic_DNA"/>
</dbReference>
<sequence>MTANNTNGVSAPHASTSAVDSVDAFALKLYRRARNAGPDFEDIAFVVRNLHTVLRHLKIEAEDPESLLNVDKSAVYDRQLTPMIEDCEFTLKQLNTIFDKHGGHSGGNDGQSSPSKHRTRMDGDMGWTMENVEREKIGLIRSKLMNQKLNIDMFLDTIQLHNSSKSRKVVDTSGVDLEAIKDKVDAIATRICKRRNSNLNEDEEELWLRFRNELEREGFSRGVLRKNQDVLRAYIRQLDERTVANGGATPSVLGVPTESTNLSYEARSSDDDDAYASQDSMALMSTRDLMALDKRNADLAIAMDNMHLQPAVPSYPDGVRYEARPDFVAVLGTLTRDEIIEFARRSAEVRNKRKAAATVIQKMNTTNLLRLTKHIVNLPLTSIALGTVPPPKEDPKESTASPAATSKPKPILKNKDEDPHVRFDPEPHILDEGKSPPRGSSRRHGGGGGGGGGGERDKNRDRDRERDRDRDRDGGKKYHSDRYLERDRYVDRDRRERDRYERERERDRERDRDRKYHHSTSSSTPRRDGRSTRKRGSTSDALKAVGIGGAAASLLSVLTEAASGL</sequence>
<dbReference type="Proteomes" id="UP000012174">
    <property type="component" value="Unassembled WGS sequence"/>
</dbReference>
<feature type="domain" description="DUF8035" evidence="2">
    <location>
        <begin position="318"/>
        <end position="351"/>
    </location>
</feature>
<feature type="region of interest" description="Disordered" evidence="1">
    <location>
        <begin position="386"/>
        <end position="541"/>
    </location>
</feature>
<accession>M7SQQ6</accession>
<dbReference type="Pfam" id="PF26118">
    <property type="entry name" value="DUF8035"/>
    <property type="match status" value="1"/>
</dbReference>
<dbReference type="KEGG" id="ela:UCREL1_6216"/>
<organism evidence="3 4">
    <name type="scientific">Eutypa lata (strain UCR-EL1)</name>
    <name type="common">Grapevine dieback disease fungus</name>
    <name type="synonym">Eutypa armeniacae</name>
    <dbReference type="NCBI Taxonomy" id="1287681"/>
    <lineage>
        <taxon>Eukaryota</taxon>
        <taxon>Fungi</taxon>
        <taxon>Dikarya</taxon>
        <taxon>Ascomycota</taxon>
        <taxon>Pezizomycotina</taxon>
        <taxon>Sordariomycetes</taxon>
        <taxon>Xylariomycetidae</taxon>
        <taxon>Xylariales</taxon>
        <taxon>Diatrypaceae</taxon>
        <taxon>Eutypa</taxon>
    </lineage>
</organism>
<feature type="compositionally biased region" description="Basic and acidic residues" evidence="1">
    <location>
        <begin position="454"/>
        <end position="514"/>
    </location>
</feature>
<evidence type="ECO:0000259" key="2">
    <source>
        <dbReference type="Pfam" id="PF26118"/>
    </source>
</evidence>
<gene>
    <name evidence="3" type="ORF">UCREL1_6216</name>
</gene>
<feature type="region of interest" description="Disordered" evidence="1">
    <location>
        <begin position="101"/>
        <end position="123"/>
    </location>
</feature>
<keyword evidence="4" id="KW-1185">Reference proteome</keyword>
<evidence type="ECO:0000313" key="4">
    <source>
        <dbReference type="Proteomes" id="UP000012174"/>
    </source>
</evidence>
<evidence type="ECO:0000256" key="1">
    <source>
        <dbReference type="SAM" id="MobiDB-lite"/>
    </source>
</evidence>
<dbReference type="STRING" id="1287681.M7SQQ6"/>
<dbReference type="HOGENOM" id="CLU_013057_0_0_1"/>
<dbReference type="InterPro" id="IPR058348">
    <property type="entry name" value="DUF8035"/>
</dbReference>
<protein>
    <recommendedName>
        <fullName evidence="2">DUF8035 domain-containing protein</fullName>
    </recommendedName>
</protein>
<dbReference type="eggNOG" id="ENOG502S9NK">
    <property type="taxonomic scope" value="Eukaryota"/>
</dbReference>
<feature type="compositionally biased region" description="Basic and acidic residues" evidence="1">
    <location>
        <begin position="413"/>
        <end position="435"/>
    </location>
</feature>
<dbReference type="OrthoDB" id="5226662at2759"/>
<reference evidence="4" key="1">
    <citation type="journal article" date="2013" name="Genome Announc.">
        <title>Draft genome sequence of the grapevine dieback fungus Eutypa lata UCR-EL1.</title>
        <authorList>
            <person name="Blanco-Ulate B."/>
            <person name="Rolshausen P.E."/>
            <person name="Cantu D."/>
        </authorList>
    </citation>
    <scope>NUCLEOTIDE SEQUENCE [LARGE SCALE GENOMIC DNA]</scope>
    <source>
        <strain evidence="4">UCR-EL1</strain>
    </source>
</reference>
<name>M7SQQ6_EUTLA</name>
<evidence type="ECO:0000313" key="3">
    <source>
        <dbReference type="EMBL" id="EMR66828.1"/>
    </source>
</evidence>
<proteinExistence type="predicted"/>
<dbReference type="OMA" id="NHVRFDP"/>
<dbReference type="AlphaFoldDB" id="M7SQQ6"/>